<proteinExistence type="predicted"/>
<dbReference type="EMBL" id="JAUEPN010000001">
    <property type="protein sequence ID" value="KAK3300502.1"/>
    <property type="molecule type" value="Genomic_DNA"/>
</dbReference>
<dbReference type="RefSeq" id="XP_062664016.1">
    <property type="nucleotide sequence ID" value="XM_062798687.1"/>
</dbReference>
<dbReference type="AlphaFoldDB" id="A0AAE0HPR9"/>
<evidence type="ECO:0000313" key="2">
    <source>
        <dbReference type="Proteomes" id="UP001278766"/>
    </source>
</evidence>
<reference evidence="1" key="1">
    <citation type="journal article" date="2023" name="Mol. Phylogenet. Evol.">
        <title>Genome-scale phylogeny and comparative genomics of the fungal order Sordariales.</title>
        <authorList>
            <person name="Hensen N."/>
            <person name="Bonometti L."/>
            <person name="Westerberg I."/>
            <person name="Brannstrom I.O."/>
            <person name="Guillou S."/>
            <person name="Cros-Aarteil S."/>
            <person name="Calhoun S."/>
            <person name="Haridas S."/>
            <person name="Kuo A."/>
            <person name="Mondo S."/>
            <person name="Pangilinan J."/>
            <person name="Riley R."/>
            <person name="LaButti K."/>
            <person name="Andreopoulos B."/>
            <person name="Lipzen A."/>
            <person name="Chen C."/>
            <person name="Yan M."/>
            <person name="Daum C."/>
            <person name="Ng V."/>
            <person name="Clum A."/>
            <person name="Steindorff A."/>
            <person name="Ohm R.A."/>
            <person name="Martin F."/>
            <person name="Silar P."/>
            <person name="Natvig D.O."/>
            <person name="Lalanne C."/>
            <person name="Gautier V."/>
            <person name="Ament-Velasquez S.L."/>
            <person name="Kruys A."/>
            <person name="Hutchinson M.I."/>
            <person name="Powell A.J."/>
            <person name="Barry K."/>
            <person name="Miller A.N."/>
            <person name="Grigoriev I.V."/>
            <person name="Debuchy R."/>
            <person name="Gladieux P."/>
            <person name="Hiltunen Thoren M."/>
            <person name="Johannesson H."/>
        </authorList>
    </citation>
    <scope>NUCLEOTIDE SEQUENCE</scope>
    <source>
        <strain evidence="1">CBS 168.71</strain>
    </source>
</reference>
<reference evidence="1" key="2">
    <citation type="submission" date="2023-06" db="EMBL/GenBank/DDBJ databases">
        <authorList>
            <consortium name="Lawrence Berkeley National Laboratory"/>
            <person name="Haridas S."/>
            <person name="Hensen N."/>
            <person name="Bonometti L."/>
            <person name="Westerberg I."/>
            <person name="Brannstrom I.O."/>
            <person name="Guillou S."/>
            <person name="Cros-Aarteil S."/>
            <person name="Calhoun S."/>
            <person name="Kuo A."/>
            <person name="Mondo S."/>
            <person name="Pangilinan J."/>
            <person name="Riley R."/>
            <person name="Labutti K."/>
            <person name="Andreopoulos B."/>
            <person name="Lipzen A."/>
            <person name="Chen C."/>
            <person name="Yanf M."/>
            <person name="Daum C."/>
            <person name="Ng V."/>
            <person name="Clum A."/>
            <person name="Steindorff A."/>
            <person name="Ohm R."/>
            <person name="Martin F."/>
            <person name="Silar P."/>
            <person name="Natvig D."/>
            <person name="Lalanne C."/>
            <person name="Gautier V."/>
            <person name="Ament-Velasquez S.L."/>
            <person name="Kruys A."/>
            <person name="Hutchinson M.I."/>
            <person name="Powell A.J."/>
            <person name="Barry K."/>
            <person name="Miller A.N."/>
            <person name="Grigoriev I.V."/>
            <person name="Debuchy R."/>
            <person name="Gladieux P."/>
            <person name="Thoren M.H."/>
            <person name="Johannesson H."/>
        </authorList>
    </citation>
    <scope>NUCLEOTIDE SEQUENCE</scope>
    <source>
        <strain evidence="1">CBS 168.71</strain>
    </source>
</reference>
<dbReference type="GeneID" id="87835635"/>
<accession>A0AAE0HPR9</accession>
<evidence type="ECO:0000313" key="1">
    <source>
        <dbReference type="EMBL" id="KAK3300502.1"/>
    </source>
</evidence>
<name>A0AAE0HPR9_9PEZI</name>
<gene>
    <name evidence="1" type="ORF">B0H64DRAFT_16644</name>
</gene>
<protein>
    <submittedName>
        <fullName evidence="1">Uncharacterized protein</fullName>
    </submittedName>
</protein>
<dbReference type="Proteomes" id="UP001278766">
    <property type="component" value="Unassembled WGS sequence"/>
</dbReference>
<keyword evidence="2" id="KW-1185">Reference proteome</keyword>
<sequence length="207" mass="23003">MDMAIGHWPGWAWSLTNESVHYLRCLSLLSSSSSCSSYSLPGKGDGLRHRIKSHDAQPPSPLGLVASYPCQSAWRAGPEAELTLIPPGGPNVMRHSRPGRRLLALTRNTASRQPHDMVCMARPSIFLAQEWLAQFPKVRAHRSARVTCVDIKAETSASPQSQYLALREAYTPSHLQIGSRWQRTDTAQWCHENASGITRSWFPSETS</sequence>
<comment type="caution">
    <text evidence="1">The sequence shown here is derived from an EMBL/GenBank/DDBJ whole genome shotgun (WGS) entry which is preliminary data.</text>
</comment>
<organism evidence="1 2">
    <name type="scientific">Chaetomium fimeti</name>
    <dbReference type="NCBI Taxonomy" id="1854472"/>
    <lineage>
        <taxon>Eukaryota</taxon>
        <taxon>Fungi</taxon>
        <taxon>Dikarya</taxon>
        <taxon>Ascomycota</taxon>
        <taxon>Pezizomycotina</taxon>
        <taxon>Sordariomycetes</taxon>
        <taxon>Sordariomycetidae</taxon>
        <taxon>Sordariales</taxon>
        <taxon>Chaetomiaceae</taxon>
        <taxon>Chaetomium</taxon>
    </lineage>
</organism>